<protein>
    <recommendedName>
        <fullName evidence="4">ribonuclease H</fullName>
        <ecNumber evidence="4">3.1.26.4</ecNumber>
    </recommendedName>
</protein>
<keyword evidence="12" id="KW-1185">Reference proteome</keyword>
<dbReference type="PANTHER" id="PTHR10642:SF26">
    <property type="entry name" value="RIBONUCLEASE H1"/>
    <property type="match status" value="1"/>
</dbReference>
<sequence length="204" mass="23554">MAKYYYGVKKGREIGVYETWGECEAQVKGYSGAVYKKFPTYEEAENFVYNIERNVEEKDMSSIKENEAIAYVDGSFDATNKIYSYGVILFTTEGKFTYSQKEDDKNLVAMRNVAGEIRGAMVAMKEAINMNKDVLYLHYDYEGIEKWAKGEWKTNKYGTQKYKEYYDSIKDILKVKFIKVKAHSGDKYNEEADKLAKASLGIED</sequence>
<dbReference type="InterPro" id="IPR036397">
    <property type="entry name" value="RNaseH_sf"/>
</dbReference>
<evidence type="ECO:0000256" key="1">
    <source>
        <dbReference type="ARBA" id="ARBA00000077"/>
    </source>
</evidence>
<evidence type="ECO:0000313" key="11">
    <source>
        <dbReference type="EMBL" id="TCS87985.1"/>
    </source>
</evidence>
<comment type="catalytic activity">
    <reaction evidence="1">
        <text>Endonucleolytic cleavage to 5'-phosphomonoester.</text>
        <dbReference type="EC" id="3.1.26.4"/>
    </reaction>
</comment>
<dbReference type="InterPro" id="IPR012337">
    <property type="entry name" value="RNaseH-like_sf"/>
</dbReference>
<dbReference type="EC" id="3.1.26.4" evidence="4"/>
<dbReference type="InterPro" id="IPR037056">
    <property type="entry name" value="RNase_H1_N_sf"/>
</dbReference>
<evidence type="ECO:0000256" key="7">
    <source>
        <dbReference type="ARBA" id="ARBA00022759"/>
    </source>
</evidence>
<dbReference type="AlphaFoldDB" id="A0A4R3KST9"/>
<keyword evidence="5" id="KW-0540">Nuclease</keyword>
<dbReference type="PROSITE" id="PS50879">
    <property type="entry name" value="RNASE_H_1"/>
    <property type="match status" value="1"/>
</dbReference>
<dbReference type="FunFam" id="3.40.970.10:FF:000001">
    <property type="entry name" value="Ribonuclease H1"/>
    <property type="match status" value="1"/>
</dbReference>
<keyword evidence="7" id="KW-0255">Endonuclease</keyword>
<dbReference type="GO" id="GO:0043137">
    <property type="term" value="P:DNA replication, removal of RNA primer"/>
    <property type="evidence" value="ECO:0007669"/>
    <property type="project" value="TreeGrafter"/>
</dbReference>
<keyword evidence="6" id="KW-0479">Metal-binding</keyword>
<dbReference type="Gene3D" id="3.40.970.10">
    <property type="entry name" value="Ribonuclease H1, N-terminal domain"/>
    <property type="match status" value="1"/>
</dbReference>
<feature type="domain" description="RNase H type-1" evidence="10">
    <location>
        <begin position="64"/>
        <end position="201"/>
    </location>
</feature>
<dbReference type="OrthoDB" id="9811552at2"/>
<evidence type="ECO:0000256" key="2">
    <source>
        <dbReference type="ARBA" id="ARBA00001946"/>
    </source>
</evidence>
<evidence type="ECO:0000313" key="12">
    <source>
        <dbReference type="Proteomes" id="UP000294567"/>
    </source>
</evidence>
<dbReference type="Pfam" id="PF00075">
    <property type="entry name" value="RNase_H"/>
    <property type="match status" value="1"/>
</dbReference>
<evidence type="ECO:0000256" key="6">
    <source>
        <dbReference type="ARBA" id="ARBA00022723"/>
    </source>
</evidence>
<dbReference type="Proteomes" id="UP000294567">
    <property type="component" value="Unassembled WGS sequence"/>
</dbReference>
<evidence type="ECO:0000256" key="3">
    <source>
        <dbReference type="ARBA" id="ARBA00005300"/>
    </source>
</evidence>
<evidence type="ECO:0000256" key="9">
    <source>
        <dbReference type="ARBA" id="ARBA00022842"/>
    </source>
</evidence>
<dbReference type="InterPro" id="IPR050092">
    <property type="entry name" value="RNase_H"/>
</dbReference>
<dbReference type="SUPFAM" id="SSF53098">
    <property type="entry name" value="Ribonuclease H-like"/>
    <property type="match status" value="1"/>
</dbReference>
<dbReference type="RefSeq" id="WP_132028219.1">
    <property type="nucleotide sequence ID" value="NZ_CP068564.1"/>
</dbReference>
<name>A0A4R3KST9_9FIRM</name>
<dbReference type="GO" id="GO:0046872">
    <property type="term" value="F:metal ion binding"/>
    <property type="evidence" value="ECO:0007669"/>
    <property type="project" value="UniProtKB-KW"/>
</dbReference>
<reference evidence="11 12" key="1">
    <citation type="submission" date="2019-03" db="EMBL/GenBank/DDBJ databases">
        <title>Genomic Encyclopedia of Type Strains, Phase IV (KMG-IV): sequencing the most valuable type-strain genomes for metagenomic binning, comparative biology and taxonomic classification.</title>
        <authorList>
            <person name="Goeker M."/>
        </authorList>
    </citation>
    <scope>NUCLEOTIDE SEQUENCE [LARGE SCALE GENOMIC DNA]</scope>
    <source>
        <strain evidence="11 12">DSM 26752</strain>
    </source>
</reference>
<dbReference type="GO" id="GO:0003676">
    <property type="term" value="F:nucleic acid binding"/>
    <property type="evidence" value="ECO:0007669"/>
    <property type="project" value="InterPro"/>
</dbReference>
<dbReference type="EMBL" id="SMAE01000009">
    <property type="protein sequence ID" value="TCS87985.1"/>
    <property type="molecule type" value="Genomic_DNA"/>
</dbReference>
<keyword evidence="9" id="KW-0460">Magnesium</keyword>
<comment type="caution">
    <text evidence="11">The sequence shown here is derived from an EMBL/GenBank/DDBJ whole genome shotgun (WGS) entry which is preliminary data.</text>
</comment>
<dbReference type="InterPro" id="IPR011320">
    <property type="entry name" value="RNase_H1_N"/>
</dbReference>
<dbReference type="InterPro" id="IPR009027">
    <property type="entry name" value="Ribosomal_bL9/RNase_H1_N"/>
</dbReference>
<dbReference type="Gene3D" id="3.30.420.10">
    <property type="entry name" value="Ribonuclease H-like superfamily/Ribonuclease H"/>
    <property type="match status" value="1"/>
</dbReference>
<comment type="similarity">
    <text evidence="3">Belongs to the RNase H family.</text>
</comment>
<dbReference type="SUPFAM" id="SSF55658">
    <property type="entry name" value="L9 N-domain-like"/>
    <property type="match status" value="1"/>
</dbReference>
<proteinExistence type="inferred from homology"/>
<evidence type="ECO:0000256" key="4">
    <source>
        <dbReference type="ARBA" id="ARBA00012180"/>
    </source>
</evidence>
<organism evidence="11 12">
    <name type="scientific">Keratinibaculum paraultunense</name>
    <dbReference type="NCBI Taxonomy" id="1278232"/>
    <lineage>
        <taxon>Bacteria</taxon>
        <taxon>Bacillati</taxon>
        <taxon>Bacillota</taxon>
        <taxon>Tissierellia</taxon>
        <taxon>Tissierellales</taxon>
        <taxon>Tepidimicrobiaceae</taxon>
        <taxon>Keratinibaculum</taxon>
    </lineage>
</organism>
<keyword evidence="8" id="KW-0378">Hydrolase</keyword>
<evidence type="ECO:0000256" key="8">
    <source>
        <dbReference type="ARBA" id="ARBA00022801"/>
    </source>
</evidence>
<comment type="cofactor">
    <cofactor evidence="2">
        <name>Mg(2+)</name>
        <dbReference type="ChEBI" id="CHEBI:18420"/>
    </cofactor>
</comment>
<dbReference type="InterPro" id="IPR002156">
    <property type="entry name" value="RNaseH_domain"/>
</dbReference>
<dbReference type="GO" id="GO:0004523">
    <property type="term" value="F:RNA-DNA hybrid ribonuclease activity"/>
    <property type="evidence" value="ECO:0007669"/>
    <property type="project" value="UniProtKB-EC"/>
</dbReference>
<dbReference type="Pfam" id="PF01693">
    <property type="entry name" value="Cauli_VI"/>
    <property type="match status" value="1"/>
</dbReference>
<evidence type="ECO:0000256" key="5">
    <source>
        <dbReference type="ARBA" id="ARBA00022722"/>
    </source>
</evidence>
<gene>
    <name evidence="11" type="ORF">EDD65_10926</name>
</gene>
<accession>A0A4R3KST9</accession>
<dbReference type="PANTHER" id="PTHR10642">
    <property type="entry name" value="RIBONUCLEASE H1"/>
    <property type="match status" value="1"/>
</dbReference>
<dbReference type="CDD" id="cd09277">
    <property type="entry name" value="RNase_HI_bacteria_like"/>
    <property type="match status" value="1"/>
</dbReference>
<evidence type="ECO:0000259" key="10">
    <source>
        <dbReference type="PROSITE" id="PS50879"/>
    </source>
</evidence>